<name>A0ABD2M482_9BILA</name>
<sequence>MSDNRKEAEEKMAKAIFISADCWLCVFELLTPSQLGFGISMISHRFDFYVDEHFKTRKWALGIIRILSQIGENGKKKLKIDKNDVKLMPIPQIRLPKWPGQRTQIDYYCNYRATPMKYSPTTN</sequence>
<gene>
    <name evidence="1" type="ORF">niasHT_000551</name>
</gene>
<evidence type="ECO:0000313" key="2">
    <source>
        <dbReference type="Proteomes" id="UP001620626"/>
    </source>
</evidence>
<organism evidence="1 2">
    <name type="scientific">Heterodera trifolii</name>
    <dbReference type="NCBI Taxonomy" id="157864"/>
    <lineage>
        <taxon>Eukaryota</taxon>
        <taxon>Metazoa</taxon>
        <taxon>Ecdysozoa</taxon>
        <taxon>Nematoda</taxon>
        <taxon>Chromadorea</taxon>
        <taxon>Rhabditida</taxon>
        <taxon>Tylenchina</taxon>
        <taxon>Tylenchomorpha</taxon>
        <taxon>Tylenchoidea</taxon>
        <taxon>Heteroderidae</taxon>
        <taxon>Heteroderinae</taxon>
        <taxon>Heterodera</taxon>
    </lineage>
</organism>
<dbReference type="AlphaFoldDB" id="A0ABD2M482"/>
<keyword evidence="2" id="KW-1185">Reference proteome</keyword>
<proteinExistence type="predicted"/>
<comment type="caution">
    <text evidence="1">The sequence shown here is derived from an EMBL/GenBank/DDBJ whole genome shotgun (WGS) entry which is preliminary data.</text>
</comment>
<reference evidence="1 2" key="1">
    <citation type="submission" date="2024-10" db="EMBL/GenBank/DDBJ databases">
        <authorList>
            <person name="Kim D."/>
        </authorList>
    </citation>
    <scope>NUCLEOTIDE SEQUENCE [LARGE SCALE GENOMIC DNA]</scope>
    <source>
        <strain evidence="1">BH-2024</strain>
    </source>
</reference>
<dbReference type="Proteomes" id="UP001620626">
    <property type="component" value="Unassembled WGS sequence"/>
</dbReference>
<protein>
    <submittedName>
        <fullName evidence="1">Uncharacterized protein</fullName>
    </submittedName>
</protein>
<accession>A0ABD2M482</accession>
<dbReference type="EMBL" id="JBICBT010000141">
    <property type="protein sequence ID" value="KAL3122332.1"/>
    <property type="molecule type" value="Genomic_DNA"/>
</dbReference>
<evidence type="ECO:0000313" key="1">
    <source>
        <dbReference type="EMBL" id="KAL3122332.1"/>
    </source>
</evidence>